<keyword evidence="2" id="KW-0472">Membrane</keyword>
<dbReference type="InterPro" id="IPR011990">
    <property type="entry name" value="TPR-like_helical_dom_sf"/>
</dbReference>
<evidence type="ECO:0000256" key="1">
    <source>
        <dbReference type="PROSITE-ProRule" id="PRU00339"/>
    </source>
</evidence>
<keyword evidence="4" id="KW-0418">Kinase</keyword>
<dbReference type="AlphaFoldDB" id="E6SR60"/>
<feature type="transmembrane region" description="Helical" evidence="2">
    <location>
        <begin position="451"/>
        <end position="470"/>
    </location>
</feature>
<dbReference type="GO" id="GO:0016020">
    <property type="term" value="C:membrane"/>
    <property type="evidence" value="ECO:0007669"/>
    <property type="project" value="InterPro"/>
</dbReference>
<dbReference type="InterPro" id="IPR019734">
    <property type="entry name" value="TPR_rpt"/>
</dbReference>
<dbReference type="STRING" id="693979.Bache_0034"/>
<dbReference type="PANTHER" id="PTHR34220:SF7">
    <property type="entry name" value="SENSOR HISTIDINE KINASE YPDA"/>
    <property type="match status" value="1"/>
</dbReference>
<feature type="repeat" description="TPR" evidence="1">
    <location>
        <begin position="255"/>
        <end position="288"/>
    </location>
</feature>
<sequence length="693" mass="79837">MFAEIFKIWLNLGDMLKKVRRIAWLYSVCMGIGAMALHSCTAADRKTEDSELKAFHAFYAEKVDSISVNPRKVRTEVLQRMCNVRDSLVHYNYLALVLKTCLATSDIDSAGMLIRRIGDFTKRQPFSPQLADLQSENLNMEGNIYARTGYMDSAIVCFQKAYELRMHGEKKDMVADILINLADACNRSGKLDVGASWYRRALLLCDSLGISSAKKTPVYYGLAQIYVALRDFEQCDHYYDLASRSYSDMLPFEKHFYLNNRGTSYYYRGDYNTAVGYFRQVIRLTQEYPDMVFEANLGRLNLGDCFLQLDEADSAAFYINKCRPFFQKIGMTTALYYIDTQDIKLALLRKDLLQAQHVLAEGITPADIDPDMVHIRNKYLQQFSEEAGNYKRAYYYLKENNHLDDSIRNERVKMRTADLALRYQQDSTVMAQKVFIQEKENEVLVLKQTRIFWIAVCAITLLVIGFVYMYSKKKRALLLAQNYRTVSMLRLENIRNRLSPHFIFNVLNQEMAERKAEEQQGLASLVKLMRRNLELAEQLCVTLAEELDFVKTYIDLERRSLGTDFHPVVEIGVDVYPEKVLLPSMLIQIPVENAIKHALRGKEGERNLWISACRQKDGIRIRITDNGGGYRLNSRNRGTGTGMKVVMQTIQILNRKNKEGIDVAIHNVTLPTGETGCEVTFLLPEKYNYNIEK</sequence>
<keyword evidence="2" id="KW-0812">Transmembrane</keyword>
<evidence type="ECO:0000313" key="5">
    <source>
        <dbReference type="Proteomes" id="UP000008630"/>
    </source>
</evidence>
<keyword evidence="4" id="KW-0808">Transferase</keyword>
<keyword evidence="5" id="KW-1185">Reference proteome</keyword>
<dbReference type="SMART" id="SM00028">
    <property type="entry name" value="TPR"/>
    <property type="match status" value="5"/>
</dbReference>
<dbReference type="HOGENOM" id="CLU_397758_0_0_10"/>
<dbReference type="SUPFAM" id="SSF48452">
    <property type="entry name" value="TPR-like"/>
    <property type="match status" value="1"/>
</dbReference>
<dbReference type="Gene3D" id="1.25.40.10">
    <property type="entry name" value="Tetratricopeptide repeat domain"/>
    <property type="match status" value="2"/>
</dbReference>
<dbReference type="Pfam" id="PF13181">
    <property type="entry name" value="TPR_8"/>
    <property type="match status" value="2"/>
</dbReference>
<dbReference type="EMBL" id="CP002352">
    <property type="protein sequence ID" value="ADV42064.1"/>
    <property type="molecule type" value="Genomic_DNA"/>
</dbReference>
<dbReference type="InterPro" id="IPR036890">
    <property type="entry name" value="HATPase_C_sf"/>
</dbReference>
<evidence type="ECO:0000256" key="2">
    <source>
        <dbReference type="SAM" id="Phobius"/>
    </source>
</evidence>
<dbReference type="Pfam" id="PF13432">
    <property type="entry name" value="TPR_16"/>
    <property type="match status" value="1"/>
</dbReference>
<dbReference type="eggNOG" id="COG0457">
    <property type="taxonomic scope" value="Bacteria"/>
</dbReference>
<dbReference type="Pfam" id="PF06580">
    <property type="entry name" value="His_kinase"/>
    <property type="match status" value="1"/>
</dbReference>
<evidence type="ECO:0000259" key="3">
    <source>
        <dbReference type="Pfam" id="PF06580"/>
    </source>
</evidence>
<organism evidence="4 5">
    <name type="scientific">Bacteroides helcogenes (strain ATCC 35417 / DSM 20613 / JCM 6297 / CCUG 15421 / P 36-108)</name>
    <dbReference type="NCBI Taxonomy" id="693979"/>
    <lineage>
        <taxon>Bacteria</taxon>
        <taxon>Pseudomonadati</taxon>
        <taxon>Bacteroidota</taxon>
        <taxon>Bacteroidia</taxon>
        <taxon>Bacteroidales</taxon>
        <taxon>Bacteroidaceae</taxon>
        <taxon>Bacteroides</taxon>
    </lineage>
</organism>
<dbReference type="eggNOG" id="COG3275">
    <property type="taxonomic scope" value="Bacteria"/>
</dbReference>
<protein>
    <submittedName>
        <fullName evidence="4">Signal transduction histidine kinase, LytS</fullName>
    </submittedName>
</protein>
<dbReference type="InterPro" id="IPR050640">
    <property type="entry name" value="Bact_2-comp_sensor_kinase"/>
</dbReference>
<dbReference type="PROSITE" id="PS50005">
    <property type="entry name" value="TPR"/>
    <property type="match status" value="1"/>
</dbReference>
<dbReference type="InterPro" id="IPR010559">
    <property type="entry name" value="Sig_transdc_His_kin_internal"/>
</dbReference>
<keyword evidence="1" id="KW-0802">TPR repeat</keyword>
<dbReference type="PATRIC" id="fig|693979.3.peg.37"/>
<keyword evidence="2" id="KW-1133">Transmembrane helix</keyword>
<proteinExistence type="predicted"/>
<reference key="1">
    <citation type="submission" date="2010-11" db="EMBL/GenBank/DDBJ databases">
        <title>The complete genome of Bacteroides helcogenes P 36-108.</title>
        <authorList>
            <consortium name="US DOE Joint Genome Institute (JGI-PGF)"/>
            <person name="Lucas S."/>
            <person name="Copeland A."/>
            <person name="Lapidus A."/>
            <person name="Bruce D."/>
            <person name="Goodwin L."/>
            <person name="Pitluck S."/>
            <person name="Kyrpides N."/>
            <person name="Mavromatis K."/>
            <person name="Ivanova N."/>
            <person name="Zeytun A."/>
            <person name="Brettin T."/>
            <person name="Detter J.C."/>
            <person name="Tapia R."/>
            <person name="Han C."/>
            <person name="Land M."/>
            <person name="Hauser L."/>
            <person name="Markowitz V."/>
            <person name="Cheng J.-F."/>
            <person name="Hugenholtz P."/>
            <person name="Woyke T."/>
            <person name="Wu D."/>
            <person name="Gronow S."/>
            <person name="Wellnitz S."/>
            <person name="Brambilla E."/>
            <person name="Klenk H.-P."/>
            <person name="Eisen J.A."/>
        </authorList>
    </citation>
    <scope>NUCLEOTIDE SEQUENCE</scope>
    <source>
        <strain>P 36-108</strain>
    </source>
</reference>
<feature type="domain" description="Signal transduction histidine kinase internal region" evidence="3">
    <location>
        <begin position="490"/>
        <end position="562"/>
    </location>
</feature>
<dbReference type="GO" id="GO:0000155">
    <property type="term" value="F:phosphorelay sensor kinase activity"/>
    <property type="evidence" value="ECO:0007669"/>
    <property type="project" value="InterPro"/>
</dbReference>
<dbReference type="KEGG" id="bhl:Bache_0034"/>
<accession>E6SR60</accession>
<reference evidence="4 5" key="2">
    <citation type="journal article" date="2011" name="Stand. Genomic Sci.">
        <title>Complete genome sequence of Bacteroides helcogenes type strain (P 36-108).</title>
        <authorList>
            <person name="Pati A."/>
            <person name="Gronow S."/>
            <person name="Zeytun A."/>
            <person name="Lapidus A."/>
            <person name="Nolan M."/>
            <person name="Hammon N."/>
            <person name="Deshpande S."/>
            <person name="Cheng J.F."/>
            <person name="Tapia R."/>
            <person name="Han C."/>
            <person name="Goodwin L."/>
            <person name="Pitluck S."/>
            <person name="Liolios K."/>
            <person name="Pagani I."/>
            <person name="Ivanova N."/>
            <person name="Mavromatis K."/>
            <person name="Chen A."/>
            <person name="Palaniappan K."/>
            <person name="Land M."/>
            <person name="Hauser L."/>
            <person name="Chang Y.J."/>
            <person name="Jeffries C.D."/>
            <person name="Detter J.C."/>
            <person name="Brambilla E."/>
            <person name="Rohde M."/>
            <person name="Goker M."/>
            <person name="Woyke T."/>
            <person name="Bristow J."/>
            <person name="Eisen J.A."/>
            <person name="Markowitz V."/>
            <person name="Hugenholtz P."/>
            <person name="Kyrpides N.C."/>
            <person name="Klenk H.P."/>
            <person name="Lucas S."/>
        </authorList>
    </citation>
    <scope>NUCLEOTIDE SEQUENCE [LARGE SCALE GENOMIC DNA]</scope>
    <source>
        <strain evidence="5">ATCC 35417 / DSM 20613 / JCM 6297 / CCUG 15421 / P 36-108</strain>
    </source>
</reference>
<dbReference type="Gene3D" id="3.30.565.10">
    <property type="entry name" value="Histidine kinase-like ATPase, C-terminal domain"/>
    <property type="match status" value="1"/>
</dbReference>
<gene>
    <name evidence="4" type="ordered locus">Bache_0034</name>
</gene>
<evidence type="ECO:0000313" key="4">
    <source>
        <dbReference type="EMBL" id="ADV42064.1"/>
    </source>
</evidence>
<dbReference type="SUPFAM" id="SSF55874">
    <property type="entry name" value="ATPase domain of HSP90 chaperone/DNA topoisomerase II/histidine kinase"/>
    <property type="match status" value="1"/>
</dbReference>
<dbReference type="PANTHER" id="PTHR34220">
    <property type="entry name" value="SENSOR HISTIDINE KINASE YPDA"/>
    <property type="match status" value="1"/>
</dbReference>
<name>E6SR60_BACT6</name>
<dbReference type="Proteomes" id="UP000008630">
    <property type="component" value="Chromosome"/>
</dbReference>